<dbReference type="PANTHER" id="PTHR11514:SF129">
    <property type="entry name" value="TRANSCRIPTION FACTOR"/>
    <property type="match status" value="1"/>
</dbReference>
<comment type="subcellular location">
    <subcellularLocation>
        <location evidence="1">Nucleus</location>
    </subcellularLocation>
</comment>
<keyword evidence="1" id="KW-0539">Nucleus</keyword>
<evidence type="ECO:0000256" key="2">
    <source>
        <dbReference type="SAM" id="MobiDB-lite"/>
    </source>
</evidence>
<dbReference type="GO" id="GO:0003700">
    <property type="term" value="F:DNA-binding transcription factor activity"/>
    <property type="evidence" value="ECO:0007669"/>
    <property type="project" value="InterPro"/>
</dbReference>
<comment type="caution">
    <text evidence="3">The sequence shown here is derived from an EMBL/GenBank/DDBJ whole genome shotgun (WGS) entry which is preliminary data.</text>
</comment>
<evidence type="ECO:0000313" key="4">
    <source>
        <dbReference type="Proteomes" id="UP000729402"/>
    </source>
</evidence>
<dbReference type="EMBL" id="JAAALK010000082">
    <property type="protein sequence ID" value="KAG8087782.1"/>
    <property type="molecule type" value="Genomic_DNA"/>
</dbReference>
<protein>
    <recommendedName>
        <fullName evidence="1">Transcription factor</fullName>
        <shortName evidence="1">bHLH transcription factor</shortName>
    </recommendedName>
    <alternativeName>
        <fullName evidence="1">Basic helix-loop-helix protein</fullName>
    </alternativeName>
</protein>
<reference evidence="3" key="1">
    <citation type="journal article" date="2021" name="bioRxiv">
        <title>Whole Genome Assembly and Annotation of Northern Wild Rice, Zizania palustris L., Supports a Whole Genome Duplication in the Zizania Genus.</title>
        <authorList>
            <person name="Haas M."/>
            <person name="Kono T."/>
            <person name="Macchietto M."/>
            <person name="Millas R."/>
            <person name="McGilp L."/>
            <person name="Shao M."/>
            <person name="Duquette J."/>
            <person name="Hirsch C.N."/>
            <person name="Kimball J."/>
        </authorList>
    </citation>
    <scope>NUCLEOTIDE SEQUENCE</scope>
    <source>
        <tissue evidence="3">Fresh leaf tissue</tissue>
    </source>
</reference>
<evidence type="ECO:0000313" key="3">
    <source>
        <dbReference type="EMBL" id="KAG8087782.1"/>
    </source>
</evidence>
<dbReference type="PANTHER" id="PTHR11514">
    <property type="entry name" value="MYC"/>
    <property type="match status" value="1"/>
</dbReference>
<dbReference type="InterPro" id="IPR045084">
    <property type="entry name" value="AIB/MYC-like"/>
</dbReference>
<keyword evidence="1" id="KW-0804">Transcription</keyword>
<dbReference type="GO" id="GO:0005634">
    <property type="term" value="C:nucleus"/>
    <property type="evidence" value="ECO:0007669"/>
    <property type="project" value="UniProtKB-SubCell"/>
</dbReference>
<keyword evidence="1" id="KW-0805">Transcription regulation</keyword>
<feature type="region of interest" description="Disordered" evidence="2">
    <location>
        <begin position="19"/>
        <end position="120"/>
    </location>
</feature>
<name>A0A8J5WG80_ZIZPA</name>
<sequence>MATGWRPFPRLGLRRRQLGFAVGEGGGEPARRAEAPGPEARAANPTVPSWLAESATLRLSGKRRDKLNPPVLRPPRHRADGVRDGQGVPPGRRRRLHRRAARPRGAARGRGRGSEGALRRGGSLAAGGLEFDLEVRMVDRVAAALRLTSSAAATHHAPAILMSVLRSLDMEVQHACVCRVGAVTVQDAVVDVPAALQDEGRLRTALLHRLWKSGV</sequence>
<accession>A0A8J5WG80</accession>
<dbReference type="OrthoDB" id="691089at2759"/>
<evidence type="ECO:0000256" key="1">
    <source>
        <dbReference type="RuleBase" id="RU369104"/>
    </source>
</evidence>
<proteinExistence type="predicted"/>
<organism evidence="3 4">
    <name type="scientific">Zizania palustris</name>
    <name type="common">Northern wild rice</name>
    <dbReference type="NCBI Taxonomy" id="103762"/>
    <lineage>
        <taxon>Eukaryota</taxon>
        <taxon>Viridiplantae</taxon>
        <taxon>Streptophyta</taxon>
        <taxon>Embryophyta</taxon>
        <taxon>Tracheophyta</taxon>
        <taxon>Spermatophyta</taxon>
        <taxon>Magnoliopsida</taxon>
        <taxon>Liliopsida</taxon>
        <taxon>Poales</taxon>
        <taxon>Poaceae</taxon>
        <taxon>BOP clade</taxon>
        <taxon>Oryzoideae</taxon>
        <taxon>Oryzeae</taxon>
        <taxon>Zizaniinae</taxon>
        <taxon>Zizania</taxon>
    </lineage>
</organism>
<keyword evidence="4" id="KW-1185">Reference proteome</keyword>
<gene>
    <name evidence="3" type="ORF">GUJ93_ZPchr0010g9150</name>
</gene>
<dbReference type="Proteomes" id="UP000729402">
    <property type="component" value="Unassembled WGS sequence"/>
</dbReference>
<reference evidence="3" key="2">
    <citation type="submission" date="2021-02" db="EMBL/GenBank/DDBJ databases">
        <authorList>
            <person name="Kimball J.A."/>
            <person name="Haas M.W."/>
            <person name="Macchietto M."/>
            <person name="Kono T."/>
            <person name="Duquette J."/>
            <person name="Shao M."/>
        </authorList>
    </citation>
    <scope>NUCLEOTIDE SEQUENCE</scope>
    <source>
        <tissue evidence="3">Fresh leaf tissue</tissue>
    </source>
</reference>
<feature type="compositionally biased region" description="Basic residues" evidence="2">
    <location>
        <begin position="91"/>
        <end position="111"/>
    </location>
</feature>
<dbReference type="GO" id="GO:0000976">
    <property type="term" value="F:transcription cis-regulatory region binding"/>
    <property type="evidence" value="ECO:0007669"/>
    <property type="project" value="TreeGrafter"/>
</dbReference>
<dbReference type="AlphaFoldDB" id="A0A8J5WG80"/>